<dbReference type="Proteomes" id="UP001597307">
    <property type="component" value="Unassembled WGS sequence"/>
</dbReference>
<dbReference type="Gene3D" id="3.90.1200.10">
    <property type="match status" value="1"/>
</dbReference>
<dbReference type="InterPro" id="IPR011009">
    <property type="entry name" value="Kinase-like_dom_sf"/>
</dbReference>
<proteinExistence type="predicted"/>
<dbReference type="RefSeq" id="WP_343881361.1">
    <property type="nucleotide sequence ID" value="NZ_BAAAIJ010000056.1"/>
</dbReference>
<feature type="domain" description="Aminoglycoside phosphotransferase" evidence="1">
    <location>
        <begin position="31"/>
        <end position="253"/>
    </location>
</feature>
<dbReference type="CDD" id="cd05152">
    <property type="entry name" value="MPH2"/>
    <property type="match status" value="1"/>
</dbReference>
<accession>A0ABW4QAY3</accession>
<dbReference type="PANTHER" id="PTHR21310">
    <property type="entry name" value="AMINOGLYCOSIDE PHOSPHOTRANSFERASE-RELATED-RELATED"/>
    <property type="match status" value="1"/>
</dbReference>
<dbReference type="InterPro" id="IPR051678">
    <property type="entry name" value="AGP_Transferase"/>
</dbReference>
<evidence type="ECO:0000313" key="2">
    <source>
        <dbReference type="EMBL" id="MFD1847898.1"/>
    </source>
</evidence>
<protein>
    <submittedName>
        <fullName evidence="2">Macrolide 2'-phosphotransferase</fullName>
    </submittedName>
</protein>
<sequence>MTATSRAPSPAEVTALAAGHGLELDPASVSFNEAGLDYRVAFASGRDGSPWVLRLPRRPDVAAKLSEEAAILSFLKPRLTVAVPDWKIQSADLIAYPLLPGTPGLTLDQEGQPVWHYDTGSEHYATSLGHLIAALHTQDTVAAAAAGVHTRSPQQVRDSWSDNVALAQDNFTVSPGLSLRWSRWLDDDALWPERTVLTHGELYPAHLLLGADDGIESVLDWTTAAVDDPALDFMFQHMSAPPAVYALTVSAYRDVMGREEPRLADRCAALMAASPVGYACYALQTGEPEHLDAATTLLLADSPSESG</sequence>
<dbReference type="EMBL" id="JBHUGA010000061">
    <property type="protein sequence ID" value="MFD1847898.1"/>
    <property type="molecule type" value="Genomic_DNA"/>
</dbReference>
<organism evidence="2 3">
    <name type="scientific">Arthrobacter flavus</name>
    <dbReference type="NCBI Taxonomy" id="95172"/>
    <lineage>
        <taxon>Bacteria</taxon>
        <taxon>Bacillati</taxon>
        <taxon>Actinomycetota</taxon>
        <taxon>Actinomycetes</taxon>
        <taxon>Micrococcales</taxon>
        <taxon>Micrococcaceae</taxon>
        <taxon>Arthrobacter</taxon>
    </lineage>
</organism>
<dbReference type="Gene3D" id="3.30.200.20">
    <property type="entry name" value="Phosphorylase Kinase, domain 1"/>
    <property type="match status" value="1"/>
</dbReference>
<dbReference type="SUPFAM" id="SSF56112">
    <property type="entry name" value="Protein kinase-like (PK-like)"/>
    <property type="match status" value="1"/>
</dbReference>
<dbReference type="Pfam" id="PF01636">
    <property type="entry name" value="APH"/>
    <property type="match status" value="1"/>
</dbReference>
<gene>
    <name evidence="2" type="ORF">ACFSFX_15005</name>
</gene>
<comment type="caution">
    <text evidence="2">The sequence shown here is derived from an EMBL/GenBank/DDBJ whole genome shotgun (WGS) entry which is preliminary data.</text>
</comment>
<evidence type="ECO:0000259" key="1">
    <source>
        <dbReference type="Pfam" id="PF01636"/>
    </source>
</evidence>
<dbReference type="PANTHER" id="PTHR21310:SF15">
    <property type="entry name" value="AMINOGLYCOSIDE PHOSPHOTRANSFERASE DOMAIN-CONTAINING PROTEIN"/>
    <property type="match status" value="1"/>
</dbReference>
<reference evidence="3" key="1">
    <citation type="journal article" date="2019" name="Int. J. Syst. Evol. Microbiol.">
        <title>The Global Catalogue of Microorganisms (GCM) 10K type strain sequencing project: providing services to taxonomists for standard genome sequencing and annotation.</title>
        <authorList>
            <consortium name="The Broad Institute Genomics Platform"/>
            <consortium name="The Broad Institute Genome Sequencing Center for Infectious Disease"/>
            <person name="Wu L."/>
            <person name="Ma J."/>
        </authorList>
    </citation>
    <scope>NUCLEOTIDE SEQUENCE [LARGE SCALE GENOMIC DNA]</scope>
    <source>
        <strain evidence="3">JCM 11496</strain>
    </source>
</reference>
<evidence type="ECO:0000313" key="3">
    <source>
        <dbReference type="Proteomes" id="UP001597307"/>
    </source>
</evidence>
<keyword evidence="3" id="KW-1185">Reference proteome</keyword>
<dbReference type="InterPro" id="IPR002575">
    <property type="entry name" value="Aminoglycoside_PTrfase"/>
</dbReference>
<name>A0ABW4QAY3_9MICC</name>